<dbReference type="AlphaFoldDB" id="J7IZ75"/>
<evidence type="ECO:0000313" key="1">
    <source>
        <dbReference type="EMBL" id="AFQ44353.1"/>
    </source>
</evidence>
<dbReference type="EMBL" id="CP003629">
    <property type="protein sequence ID" value="AFQ44353.1"/>
    <property type="molecule type" value="Genomic_DNA"/>
</dbReference>
<evidence type="ECO:0000313" key="2">
    <source>
        <dbReference type="Proteomes" id="UP000005262"/>
    </source>
</evidence>
<proteinExistence type="predicted"/>
<keyword evidence="2" id="KW-1185">Reference proteome</keyword>
<organism evidence="1 2">
    <name type="scientific">Desulfosporosinus meridiei (strain ATCC BAA-275 / DSM 13257 / KCTC 12902 / NCIMB 13706 / S10)</name>
    <dbReference type="NCBI Taxonomy" id="768704"/>
    <lineage>
        <taxon>Bacteria</taxon>
        <taxon>Bacillati</taxon>
        <taxon>Bacillota</taxon>
        <taxon>Clostridia</taxon>
        <taxon>Eubacteriales</taxon>
        <taxon>Desulfitobacteriaceae</taxon>
        <taxon>Desulfosporosinus</taxon>
    </lineage>
</organism>
<sequence>MFNGAKSSATVVLTRNWPARGQFLTSFDEVISLNEGRSGL</sequence>
<reference evidence="2" key="2">
    <citation type="submission" date="2012-08" db="EMBL/GenBank/DDBJ databases">
        <title>Finished genome of Desulfosporosinus meridiei DSM 13257.</title>
        <authorList>
            <person name="Huntemann M."/>
            <person name="Wei C.-L."/>
            <person name="Han J."/>
            <person name="Detter J.C."/>
            <person name="Han C."/>
            <person name="Davenport K."/>
            <person name="Daligault H."/>
            <person name="Erkkila T."/>
            <person name="Gu W."/>
            <person name="Munk A.C.C."/>
            <person name="Teshima H."/>
            <person name="Xu Y."/>
            <person name="Chain P."/>
            <person name="Tapia R."/>
            <person name="Chen A."/>
            <person name="Krypides N."/>
            <person name="Mavromatis K."/>
            <person name="Markowitz V."/>
            <person name="Szeto E."/>
            <person name="Ivanova N."/>
            <person name="Mikhailova N."/>
            <person name="Ovchinnikova G."/>
            <person name="Pagani I."/>
            <person name="Pati A."/>
            <person name="Goodwin L."/>
            <person name="Peters L."/>
            <person name="Pitluck S."/>
            <person name="Woyke T."/>
            <person name="Pester M."/>
            <person name="Spring S."/>
            <person name="Ollivier B."/>
            <person name="Rattei T."/>
            <person name="Klenk H.-P."/>
            <person name="Wagner M."/>
            <person name="Loy A."/>
        </authorList>
    </citation>
    <scope>NUCLEOTIDE SEQUENCE [LARGE SCALE GENOMIC DNA]</scope>
    <source>
        <strain evidence="2">ATCC BAA-275 / DSM 13257 / NCIMB 13706 / S10</strain>
    </source>
</reference>
<name>J7IZ75_DESMD</name>
<gene>
    <name evidence="1" type="ordered locus">Desmer_2432</name>
</gene>
<dbReference type="KEGG" id="dmi:Desmer_2432"/>
<reference evidence="1 2" key="1">
    <citation type="journal article" date="2012" name="J. Bacteriol.">
        <title>Complete genome sequences of Desulfosporosinus orientis DSM765T, Desulfosporosinus youngiae DSM17734T, Desulfosporosinus meridiei DSM13257T, and Desulfosporosinus acidiphilus DSM22704T.</title>
        <authorList>
            <person name="Pester M."/>
            <person name="Brambilla E."/>
            <person name="Alazard D."/>
            <person name="Rattei T."/>
            <person name="Weinmaier T."/>
            <person name="Han J."/>
            <person name="Lucas S."/>
            <person name="Lapidus A."/>
            <person name="Cheng J.F."/>
            <person name="Goodwin L."/>
            <person name="Pitluck S."/>
            <person name="Peters L."/>
            <person name="Ovchinnikova G."/>
            <person name="Teshima H."/>
            <person name="Detter J.C."/>
            <person name="Han C.S."/>
            <person name="Tapia R."/>
            <person name="Land M.L."/>
            <person name="Hauser L."/>
            <person name="Kyrpides N.C."/>
            <person name="Ivanova N.N."/>
            <person name="Pagani I."/>
            <person name="Huntmann M."/>
            <person name="Wei C.L."/>
            <person name="Davenport K.W."/>
            <person name="Daligault H."/>
            <person name="Chain P.S."/>
            <person name="Chen A."/>
            <person name="Mavromatis K."/>
            <person name="Markowitz V."/>
            <person name="Szeto E."/>
            <person name="Mikhailova N."/>
            <person name="Pati A."/>
            <person name="Wagner M."/>
            <person name="Woyke T."/>
            <person name="Ollivier B."/>
            <person name="Klenk H.P."/>
            <person name="Spring S."/>
            <person name="Loy A."/>
        </authorList>
    </citation>
    <scope>NUCLEOTIDE SEQUENCE [LARGE SCALE GENOMIC DNA]</scope>
    <source>
        <strain evidence="2">ATCC BAA-275 / DSM 13257 / NCIMB 13706 / S10</strain>
    </source>
</reference>
<accession>J7IZ75</accession>
<dbReference type="HOGENOM" id="CLU_3288499_0_0_9"/>
<dbReference type="Proteomes" id="UP000005262">
    <property type="component" value="Chromosome"/>
</dbReference>
<protein>
    <submittedName>
        <fullName evidence="1">Uncharacterized protein</fullName>
    </submittedName>
</protein>